<dbReference type="EMBL" id="LAZR01009947">
    <property type="protein sequence ID" value="KKM69696.1"/>
    <property type="molecule type" value="Genomic_DNA"/>
</dbReference>
<proteinExistence type="predicted"/>
<protein>
    <submittedName>
        <fullName evidence="1">Uncharacterized protein</fullName>
    </submittedName>
</protein>
<organism evidence="1">
    <name type="scientific">marine sediment metagenome</name>
    <dbReference type="NCBI Taxonomy" id="412755"/>
    <lineage>
        <taxon>unclassified sequences</taxon>
        <taxon>metagenomes</taxon>
        <taxon>ecological metagenomes</taxon>
    </lineage>
</organism>
<gene>
    <name evidence="1" type="ORF">LCGC14_1448280</name>
</gene>
<name>A0A0F9K4V3_9ZZZZ</name>
<sequence>MGMTSTLQIWFPTCQSCAKITSFAGPKNLPADKLVCQKCGVVCEDANALIARNQLTVTVPEEAIREYFATTHTEIVRHKKLMDQG</sequence>
<accession>A0A0F9K4V3</accession>
<evidence type="ECO:0000313" key="1">
    <source>
        <dbReference type="EMBL" id="KKM69696.1"/>
    </source>
</evidence>
<dbReference type="AlphaFoldDB" id="A0A0F9K4V3"/>
<comment type="caution">
    <text evidence="1">The sequence shown here is derived from an EMBL/GenBank/DDBJ whole genome shotgun (WGS) entry which is preliminary data.</text>
</comment>
<reference evidence="1" key="1">
    <citation type="journal article" date="2015" name="Nature">
        <title>Complex archaea that bridge the gap between prokaryotes and eukaryotes.</title>
        <authorList>
            <person name="Spang A."/>
            <person name="Saw J.H."/>
            <person name="Jorgensen S.L."/>
            <person name="Zaremba-Niedzwiedzka K."/>
            <person name="Martijn J."/>
            <person name="Lind A.E."/>
            <person name="van Eijk R."/>
            <person name="Schleper C."/>
            <person name="Guy L."/>
            <person name="Ettema T.J."/>
        </authorList>
    </citation>
    <scope>NUCLEOTIDE SEQUENCE</scope>
</reference>